<evidence type="ECO:0000259" key="4">
    <source>
        <dbReference type="Pfam" id="PF01557"/>
    </source>
</evidence>
<accession>A0A1Y1UGP4</accession>
<evidence type="ECO:0000256" key="3">
    <source>
        <dbReference type="SAM" id="MobiDB-lite"/>
    </source>
</evidence>
<dbReference type="InterPro" id="IPR036663">
    <property type="entry name" value="Fumarylacetoacetase_C_sf"/>
</dbReference>
<dbReference type="SUPFAM" id="SSF56529">
    <property type="entry name" value="FAH"/>
    <property type="match status" value="1"/>
</dbReference>
<dbReference type="OrthoDB" id="411064at2759"/>
<dbReference type="Gene3D" id="3.90.850.10">
    <property type="entry name" value="Fumarylacetoacetase-like, C-terminal domain"/>
    <property type="match status" value="1"/>
</dbReference>
<dbReference type="FunFam" id="3.90.850.10:FF:000002">
    <property type="entry name" value="2-hydroxyhepta-2,4-diene-1,7-dioate isomerase"/>
    <property type="match status" value="1"/>
</dbReference>
<gene>
    <name evidence="5" type="ORF">BD324DRAFT_482390</name>
</gene>
<dbReference type="Pfam" id="PF01557">
    <property type="entry name" value="FAA_hydrolase"/>
    <property type="match status" value="1"/>
</dbReference>
<dbReference type="PANTHER" id="PTHR11820">
    <property type="entry name" value="ACYLPYRUVASE"/>
    <property type="match status" value="1"/>
</dbReference>
<organism evidence="5 6">
    <name type="scientific">Kockovaella imperatae</name>
    <dbReference type="NCBI Taxonomy" id="4999"/>
    <lineage>
        <taxon>Eukaryota</taxon>
        <taxon>Fungi</taxon>
        <taxon>Dikarya</taxon>
        <taxon>Basidiomycota</taxon>
        <taxon>Agaricomycotina</taxon>
        <taxon>Tremellomycetes</taxon>
        <taxon>Tremellales</taxon>
        <taxon>Cuniculitremaceae</taxon>
        <taxon>Kockovaella</taxon>
    </lineage>
</organism>
<dbReference type="EMBL" id="NBSH01000008">
    <property type="protein sequence ID" value="ORX36235.1"/>
    <property type="molecule type" value="Genomic_DNA"/>
</dbReference>
<comment type="similarity">
    <text evidence="1">Belongs to the FAH family.</text>
</comment>
<reference evidence="5 6" key="1">
    <citation type="submission" date="2017-03" db="EMBL/GenBank/DDBJ databases">
        <title>Widespread Adenine N6-methylation of Active Genes in Fungi.</title>
        <authorList>
            <consortium name="DOE Joint Genome Institute"/>
            <person name="Mondo S.J."/>
            <person name="Dannebaum R.O."/>
            <person name="Kuo R.C."/>
            <person name="Louie K.B."/>
            <person name="Bewick A.J."/>
            <person name="Labutti K."/>
            <person name="Haridas S."/>
            <person name="Kuo A."/>
            <person name="Salamov A."/>
            <person name="Ahrendt S.R."/>
            <person name="Lau R."/>
            <person name="Bowen B.P."/>
            <person name="Lipzen A."/>
            <person name="Sullivan W."/>
            <person name="Andreopoulos W.B."/>
            <person name="Clum A."/>
            <person name="Lindquist E."/>
            <person name="Daum C."/>
            <person name="Northen T.R."/>
            <person name="Ramamoorthy G."/>
            <person name="Schmitz R.J."/>
            <person name="Gryganskyi A."/>
            <person name="Culley D."/>
            <person name="Magnuson J."/>
            <person name="James T.Y."/>
            <person name="O'Malley M.A."/>
            <person name="Stajich J.E."/>
            <person name="Spatafora J.W."/>
            <person name="Visel A."/>
            <person name="Grigoriev I.V."/>
        </authorList>
    </citation>
    <scope>NUCLEOTIDE SEQUENCE [LARGE SCALE GENOMIC DNA]</scope>
    <source>
        <strain evidence="5 6">NRRL Y-17943</strain>
    </source>
</reference>
<feature type="domain" description="Fumarylacetoacetase-like C-terminal" evidence="4">
    <location>
        <begin position="43"/>
        <end position="253"/>
    </location>
</feature>
<keyword evidence="6" id="KW-1185">Reference proteome</keyword>
<dbReference type="GO" id="GO:0018773">
    <property type="term" value="F:acetylpyruvate hydrolase activity"/>
    <property type="evidence" value="ECO:0007669"/>
    <property type="project" value="TreeGrafter"/>
</dbReference>
<evidence type="ECO:0000256" key="1">
    <source>
        <dbReference type="ARBA" id="ARBA00010211"/>
    </source>
</evidence>
<sequence>MTSLFDVIERWDETDNGATLKEAEEVLNLGDVEVLAPLRGRDVLAVGYNYKDHHAEFQNTGIDKSMSGDLPEYPVIFTKRATSIVGHGHPIYTHPKVTSKVDYEGELGIIIGKGGFRILKEHAWDHVWGATIINDVTARDRQGMHKQFYIGKSLNSHCPMGPYAVHKSNLDFNNMSILTQLNGQTVQSQPTTDLLFDIPTLVETLSMGITLQPGDVIATGTPVGVGASTGRFFKGGDVISVSIEGLGTLENTVEDGDGAGKVSQVREHRSEV</sequence>
<dbReference type="Proteomes" id="UP000193218">
    <property type="component" value="Unassembled WGS sequence"/>
</dbReference>
<keyword evidence="2" id="KW-0479">Metal-binding</keyword>
<dbReference type="GO" id="GO:0006107">
    <property type="term" value="P:oxaloacetate metabolic process"/>
    <property type="evidence" value="ECO:0007669"/>
    <property type="project" value="UniProtKB-ARBA"/>
</dbReference>
<dbReference type="RefSeq" id="XP_021870336.1">
    <property type="nucleotide sequence ID" value="XM_022012905.1"/>
</dbReference>
<comment type="caution">
    <text evidence="5">The sequence shown here is derived from an EMBL/GenBank/DDBJ whole genome shotgun (WGS) entry which is preliminary data.</text>
</comment>
<evidence type="ECO:0000313" key="6">
    <source>
        <dbReference type="Proteomes" id="UP000193218"/>
    </source>
</evidence>
<dbReference type="InterPro" id="IPR011234">
    <property type="entry name" value="Fumarylacetoacetase-like_C"/>
</dbReference>
<protein>
    <recommendedName>
        <fullName evidence="4">Fumarylacetoacetase-like C-terminal domain-containing protein</fullName>
    </recommendedName>
</protein>
<dbReference type="GO" id="GO:0046872">
    <property type="term" value="F:metal ion binding"/>
    <property type="evidence" value="ECO:0007669"/>
    <property type="project" value="UniProtKB-KW"/>
</dbReference>
<evidence type="ECO:0000256" key="2">
    <source>
        <dbReference type="ARBA" id="ARBA00022723"/>
    </source>
</evidence>
<dbReference type="AlphaFoldDB" id="A0A1Y1UGP4"/>
<feature type="region of interest" description="Disordered" evidence="3">
    <location>
        <begin position="252"/>
        <end position="272"/>
    </location>
</feature>
<dbReference type="STRING" id="4999.A0A1Y1UGP4"/>
<dbReference type="PANTHER" id="PTHR11820:SF7">
    <property type="entry name" value="ACYLPYRUVASE FAHD1, MITOCHONDRIAL"/>
    <property type="match status" value="1"/>
</dbReference>
<dbReference type="InParanoid" id="A0A1Y1UGP4"/>
<evidence type="ECO:0000313" key="5">
    <source>
        <dbReference type="EMBL" id="ORX36235.1"/>
    </source>
</evidence>
<proteinExistence type="inferred from homology"/>
<name>A0A1Y1UGP4_9TREE</name>
<dbReference type="GO" id="GO:0050163">
    <property type="term" value="F:oxaloacetate tautomerase activity"/>
    <property type="evidence" value="ECO:0007669"/>
    <property type="project" value="UniProtKB-ARBA"/>
</dbReference>
<dbReference type="GeneID" id="33554713"/>